<evidence type="ECO:0000313" key="2">
    <source>
        <dbReference type="Proteomes" id="UP001156141"/>
    </source>
</evidence>
<dbReference type="InterPro" id="IPR015919">
    <property type="entry name" value="Cadherin-like_sf"/>
</dbReference>
<feature type="non-terminal residue" evidence="1">
    <location>
        <position position="1"/>
    </location>
</feature>
<protein>
    <submittedName>
        <fullName evidence="1">Ig domain-containing protein</fullName>
    </submittedName>
</protein>
<dbReference type="Proteomes" id="UP001156141">
    <property type="component" value="Unassembled WGS sequence"/>
</dbReference>
<dbReference type="EMBL" id="JAKVQD010000278">
    <property type="protein sequence ID" value="MCH4554372.1"/>
    <property type="molecule type" value="Genomic_DNA"/>
</dbReference>
<dbReference type="Gene3D" id="2.60.40.10">
    <property type="entry name" value="Immunoglobulins"/>
    <property type="match status" value="1"/>
</dbReference>
<dbReference type="PANTHER" id="PTHR37494">
    <property type="entry name" value="HEMAGGLUTININ"/>
    <property type="match status" value="1"/>
</dbReference>
<gene>
    <name evidence="1" type="ORF">MKW35_17255</name>
</gene>
<dbReference type="InterPro" id="IPR013783">
    <property type="entry name" value="Ig-like_fold"/>
</dbReference>
<reference evidence="1" key="1">
    <citation type="submission" date="2022-02" db="EMBL/GenBank/DDBJ databases">
        <title>Aestuariibaculum sp., a marine bacterium isolated from sediment in Guangxi.</title>
        <authorList>
            <person name="Ying J."/>
        </authorList>
    </citation>
    <scope>NUCLEOTIDE SEQUENCE</scope>
    <source>
        <strain evidence="1">L182</strain>
    </source>
</reference>
<sequence>NGTSGVNYSQTMVATGGVGPYTFAITSGALPNGITLSSAGVLSGAPTQAGAFSFTVTATDNQSITGVQAYTLVINQAVPVAVND</sequence>
<accession>A0ABS9RN58</accession>
<name>A0ABS9RN58_9FLAO</name>
<dbReference type="PANTHER" id="PTHR37494:SF1">
    <property type="entry name" value="STAPHYLOCOCCUS AUREUS SURFACE PROTEIN A"/>
    <property type="match status" value="1"/>
</dbReference>
<feature type="non-terminal residue" evidence="1">
    <location>
        <position position="84"/>
    </location>
</feature>
<evidence type="ECO:0000313" key="1">
    <source>
        <dbReference type="EMBL" id="MCH4554372.1"/>
    </source>
</evidence>
<proteinExistence type="predicted"/>
<comment type="caution">
    <text evidence="1">The sequence shown here is derived from an EMBL/GenBank/DDBJ whole genome shotgun (WGS) entry which is preliminary data.</text>
</comment>
<organism evidence="1 2">
    <name type="scientific">Aestuariibaculum lutulentum</name>
    <dbReference type="NCBI Taxonomy" id="2920935"/>
    <lineage>
        <taxon>Bacteria</taxon>
        <taxon>Pseudomonadati</taxon>
        <taxon>Bacteroidota</taxon>
        <taxon>Flavobacteriia</taxon>
        <taxon>Flavobacteriales</taxon>
        <taxon>Flavobacteriaceae</taxon>
    </lineage>
</organism>
<keyword evidence="2" id="KW-1185">Reference proteome</keyword>
<dbReference type="Pfam" id="PF05345">
    <property type="entry name" value="He_PIG"/>
    <property type="match status" value="1"/>
</dbReference>
<dbReference type="SUPFAM" id="SSF49313">
    <property type="entry name" value="Cadherin-like"/>
    <property type="match status" value="1"/>
</dbReference>